<evidence type="ECO:0000313" key="3">
    <source>
        <dbReference type="Proteomes" id="UP001142489"/>
    </source>
</evidence>
<dbReference type="EMBL" id="JAPFRF010000001">
    <property type="protein sequence ID" value="KAJ7344231.1"/>
    <property type="molecule type" value="Genomic_DNA"/>
</dbReference>
<comment type="caution">
    <text evidence="2">The sequence shown here is derived from an EMBL/GenBank/DDBJ whole genome shotgun (WGS) entry which is preliminary data.</text>
</comment>
<evidence type="ECO:0000256" key="1">
    <source>
        <dbReference type="SAM" id="MobiDB-lite"/>
    </source>
</evidence>
<evidence type="ECO:0000313" key="2">
    <source>
        <dbReference type="EMBL" id="KAJ7344231.1"/>
    </source>
</evidence>
<gene>
    <name evidence="2" type="ORF">JRQ81_000181</name>
</gene>
<keyword evidence="3" id="KW-1185">Reference proteome</keyword>
<proteinExistence type="predicted"/>
<feature type="compositionally biased region" description="Polar residues" evidence="1">
    <location>
        <begin position="69"/>
        <end position="78"/>
    </location>
</feature>
<sequence>MGSLWSLFSDSLRHRVPDENLPPCNFAMLSVHEKDECHPAVWGDNLQKGSTAEDSDSTSSGDAEWYENIQKSEQQGNHPGSDPSDGGLTTFPQTLVNCEAGPANGSFNSSDYDDMVWS</sequence>
<name>A0A9Q0Y750_9SAUR</name>
<feature type="region of interest" description="Disordered" evidence="1">
    <location>
        <begin position="41"/>
        <end position="118"/>
    </location>
</feature>
<dbReference type="Proteomes" id="UP001142489">
    <property type="component" value="Unassembled WGS sequence"/>
</dbReference>
<organism evidence="2 3">
    <name type="scientific">Phrynocephalus forsythii</name>
    <dbReference type="NCBI Taxonomy" id="171643"/>
    <lineage>
        <taxon>Eukaryota</taxon>
        <taxon>Metazoa</taxon>
        <taxon>Chordata</taxon>
        <taxon>Craniata</taxon>
        <taxon>Vertebrata</taxon>
        <taxon>Euteleostomi</taxon>
        <taxon>Lepidosauria</taxon>
        <taxon>Squamata</taxon>
        <taxon>Bifurcata</taxon>
        <taxon>Unidentata</taxon>
        <taxon>Episquamata</taxon>
        <taxon>Toxicofera</taxon>
        <taxon>Iguania</taxon>
        <taxon>Acrodonta</taxon>
        <taxon>Agamidae</taxon>
        <taxon>Agaminae</taxon>
        <taxon>Phrynocephalus</taxon>
    </lineage>
</organism>
<protein>
    <submittedName>
        <fullName evidence="2">Uncharacterized protein</fullName>
    </submittedName>
</protein>
<dbReference type="AlphaFoldDB" id="A0A9Q0Y750"/>
<reference evidence="2" key="1">
    <citation type="journal article" date="2023" name="DNA Res.">
        <title>Chromosome-level genome assembly of Phrynocephalus forsythii using third-generation DNA sequencing and Hi-C analysis.</title>
        <authorList>
            <person name="Qi Y."/>
            <person name="Zhao W."/>
            <person name="Zhao Y."/>
            <person name="Niu C."/>
            <person name="Cao S."/>
            <person name="Zhang Y."/>
        </authorList>
    </citation>
    <scope>NUCLEOTIDE SEQUENCE</scope>
    <source>
        <tissue evidence="2">Muscle</tissue>
    </source>
</reference>
<accession>A0A9Q0Y750</accession>
<feature type="compositionally biased region" description="Polar residues" evidence="1">
    <location>
        <begin position="47"/>
        <end position="61"/>
    </location>
</feature>